<protein>
    <recommendedName>
        <fullName evidence="3 5">glucose-6-phosphate 1-epimerase</fullName>
        <ecNumber evidence="3 5">5.1.3.15</ecNumber>
    </recommendedName>
</protein>
<evidence type="ECO:0000256" key="3">
    <source>
        <dbReference type="ARBA" id="ARBA00012083"/>
    </source>
</evidence>
<dbReference type="GO" id="GO:0005975">
    <property type="term" value="P:carbohydrate metabolic process"/>
    <property type="evidence" value="ECO:0007669"/>
    <property type="project" value="InterPro"/>
</dbReference>
<dbReference type="STRING" id="4155.A0A022PX09"/>
<dbReference type="InterPro" id="IPR025532">
    <property type="entry name" value="G6P_1-epimerase"/>
</dbReference>
<dbReference type="SUPFAM" id="SSF74650">
    <property type="entry name" value="Galactose mutarotase-like"/>
    <property type="match status" value="1"/>
</dbReference>
<sequence length="286" mass="32735">MLCESLNGLCQTCNLLLHGCSVLCYGGQVLSWKNQRGEELLFVSEKKLKCCLINCHDQFYDYGCLEGNGFARTRMWNAENLMDVTDFPYPTPDNAYVDLILDDMPDGFPNWTKHRFELRLRVILGPTGDLTMTTRVKNINTNGKPFSFKFSYHTYFSVSNIRATQIEGLETMKYRDYLQDGGRFTEGANPISFQNEVDRAYLNTRDDISVADLDRLRTFTIHKNASLTDIGVWNPWEDGAMHAADLGDEEYRQMVLVGAAAVRKEVTLMPFREWTGTQRLSVVELD</sequence>
<dbReference type="Pfam" id="PF01263">
    <property type="entry name" value="Aldose_epim"/>
    <property type="match status" value="1"/>
</dbReference>
<evidence type="ECO:0000313" key="7">
    <source>
        <dbReference type="Proteomes" id="UP000030748"/>
    </source>
</evidence>
<evidence type="ECO:0000313" key="6">
    <source>
        <dbReference type="EMBL" id="EYU20902.1"/>
    </source>
</evidence>
<accession>A0A022PX09</accession>
<dbReference type="GO" id="GO:0047938">
    <property type="term" value="F:glucose-6-phosphate 1-epimerase activity"/>
    <property type="evidence" value="ECO:0000318"/>
    <property type="project" value="GO_Central"/>
</dbReference>
<evidence type="ECO:0000256" key="4">
    <source>
        <dbReference type="ARBA" id="ARBA00023235"/>
    </source>
</evidence>
<comment type="similarity">
    <text evidence="2 5">Belongs to the glucose-6-phosphate 1-epimerase family.</text>
</comment>
<keyword evidence="7" id="KW-1185">Reference proteome</keyword>
<dbReference type="PIRSF" id="PIRSF016020">
    <property type="entry name" value="PHexose_mutarotase"/>
    <property type="match status" value="1"/>
</dbReference>
<reference evidence="6 7" key="1">
    <citation type="journal article" date="2013" name="Proc. Natl. Acad. Sci. U.S.A.">
        <title>Fine-scale variation in meiotic recombination in Mimulus inferred from population shotgun sequencing.</title>
        <authorList>
            <person name="Hellsten U."/>
            <person name="Wright K.M."/>
            <person name="Jenkins J."/>
            <person name="Shu S."/>
            <person name="Yuan Y."/>
            <person name="Wessler S.R."/>
            <person name="Schmutz J."/>
            <person name="Willis J.H."/>
            <person name="Rokhsar D.S."/>
        </authorList>
    </citation>
    <scope>NUCLEOTIDE SEQUENCE [LARGE SCALE GENOMIC DNA]</scope>
    <source>
        <strain evidence="7">cv. DUN x IM62</strain>
    </source>
</reference>
<evidence type="ECO:0000256" key="1">
    <source>
        <dbReference type="ARBA" id="ARBA00001096"/>
    </source>
</evidence>
<evidence type="ECO:0000256" key="2">
    <source>
        <dbReference type="ARBA" id="ARBA00005866"/>
    </source>
</evidence>
<dbReference type="GO" id="GO:0005737">
    <property type="term" value="C:cytoplasm"/>
    <property type="evidence" value="ECO:0000318"/>
    <property type="project" value="GO_Central"/>
</dbReference>
<dbReference type="EC" id="5.1.3.15" evidence="3 5"/>
<dbReference type="Proteomes" id="UP000030748">
    <property type="component" value="Unassembled WGS sequence"/>
</dbReference>
<proteinExistence type="inferred from homology"/>
<dbReference type="InterPro" id="IPR011013">
    <property type="entry name" value="Gal_mutarotase_sf_dom"/>
</dbReference>
<organism evidence="6 7">
    <name type="scientific">Erythranthe guttata</name>
    <name type="common">Yellow monkey flower</name>
    <name type="synonym">Mimulus guttatus</name>
    <dbReference type="NCBI Taxonomy" id="4155"/>
    <lineage>
        <taxon>Eukaryota</taxon>
        <taxon>Viridiplantae</taxon>
        <taxon>Streptophyta</taxon>
        <taxon>Embryophyta</taxon>
        <taxon>Tracheophyta</taxon>
        <taxon>Spermatophyta</taxon>
        <taxon>Magnoliopsida</taxon>
        <taxon>eudicotyledons</taxon>
        <taxon>Gunneridae</taxon>
        <taxon>Pentapetalae</taxon>
        <taxon>asterids</taxon>
        <taxon>lamiids</taxon>
        <taxon>Lamiales</taxon>
        <taxon>Phrymaceae</taxon>
        <taxon>Erythranthe</taxon>
    </lineage>
</organism>
<dbReference type="InterPro" id="IPR008183">
    <property type="entry name" value="Aldose_1/G6P_1-epimerase"/>
</dbReference>
<keyword evidence="4 5" id="KW-0413">Isomerase</keyword>
<dbReference type="Gene3D" id="2.70.98.10">
    <property type="match status" value="1"/>
</dbReference>
<dbReference type="PANTHER" id="PTHR11122:SF13">
    <property type="entry name" value="GLUCOSE-6-PHOSPHATE 1-EPIMERASE"/>
    <property type="match status" value="1"/>
</dbReference>
<name>A0A022PX09_ERYGU</name>
<dbReference type="PANTHER" id="PTHR11122">
    <property type="entry name" value="APOSPORY-ASSOCIATED PROTEIN C-RELATED"/>
    <property type="match status" value="1"/>
</dbReference>
<dbReference type="AlphaFoldDB" id="A0A022PX09"/>
<dbReference type="EMBL" id="KI632259">
    <property type="protein sequence ID" value="EYU20902.1"/>
    <property type="molecule type" value="Genomic_DNA"/>
</dbReference>
<dbReference type="InterPro" id="IPR014718">
    <property type="entry name" value="GH-type_carb-bd"/>
</dbReference>
<gene>
    <name evidence="6" type="ORF">MIMGU_mgv1a026840mg</name>
</gene>
<comment type="catalytic activity">
    <reaction evidence="1">
        <text>alpha-D-glucose 6-phosphate = beta-D-glucose 6-phosphate</text>
        <dbReference type="Rhea" id="RHEA:16249"/>
        <dbReference type="ChEBI" id="CHEBI:58225"/>
        <dbReference type="ChEBI" id="CHEBI:58247"/>
        <dbReference type="EC" id="5.1.3.15"/>
    </reaction>
</comment>
<evidence type="ECO:0000256" key="5">
    <source>
        <dbReference type="PIRNR" id="PIRNR016020"/>
    </source>
</evidence>
<dbReference type="GO" id="GO:0030246">
    <property type="term" value="F:carbohydrate binding"/>
    <property type="evidence" value="ECO:0007669"/>
    <property type="project" value="UniProtKB-UniRule"/>
</dbReference>